<dbReference type="InterPro" id="IPR037185">
    <property type="entry name" value="EmrE-like"/>
</dbReference>
<comment type="subcellular location">
    <subcellularLocation>
        <location evidence="1">Membrane</location>
        <topology evidence="1">Multi-pass membrane protein</topology>
    </subcellularLocation>
</comment>
<evidence type="ECO:0000256" key="3">
    <source>
        <dbReference type="ARBA" id="ARBA00022989"/>
    </source>
</evidence>
<dbReference type="SUPFAM" id="SSF103481">
    <property type="entry name" value="Multidrug resistance efflux transporter EmrE"/>
    <property type="match status" value="1"/>
</dbReference>
<accession>A0A915ZZQ6</accession>
<evidence type="ECO:0000259" key="6">
    <source>
        <dbReference type="Pfam" id="PF03151"/>
    </source>
</evidence>
<dbReference type="OrthoDB" id="10261634at2759"/>
<dbReference type="EMBL" id="CAGKOT010000083">
    <property type="protein sequence ID" value="CAB5393584.1"/>
    <property type="molecule type" value="Genomic_DNA"/>
</dbReference>
<organism evidence="7 8">
    <name type="scientific">Rhizophagus irregularis</name>
    <dbReference type="NCBI Taxonomy" id="588596"/>
    <lineage>
        <taxon>Eukaryota</taxon>
        <taxon>Fungi</taxon>
        <taxon>Fungi incertae sedis</taxon>
        <taxon>Mucoromycota</taxon>
        <taxon>Glomeromycotina</taxon>
        <taxon>Glomeromycetes</taxon>
        <taxon>Glomerales</taxon>
        <taxon>Glomeraceae</taxon>
        <taxon>Rhizophagus</taxon>
    </lineage>
</organism>
<gene>
    <name evidence="7" type="ORF">CHRIB12_LOCUS22916</name>
</gene>
<dbReference type="InterPro" id="IPR004853">
    <property type="entry name" value="Sugar_P_trans_dom"/>
</dbReference>
<keyword evidence="4 5" id="KW-0472">Membrane</keyword>
<feature type="transmembrane region" description="Helical" evidence="5">
    <location>
        <begin position="247"/>
        <end position="265"/>
    </location>
</feature>
<feature type="transmembrane region" description="Helical" evidence="5">
    <location>
        <begin position="188"/>
        <end position="209"/>
    </location>
</feature>
<proteinExistence type="predicted"/>
<feature type="domain" description="Sugar phosphate transporter" evidence="6">
    <location>
        <begin position="95"/>
        <end position="355"/>
    </location>
</feature>
<protein>
    <recommendedName>
        <fullName evidence="6">Sugar phosphate transporter domain-containing protein</fullName>
    </recommendedName>
</protein>
<dbReference type="PANTHER" id="PTHR11132">
    <property type="entry name" value="SOLUTE CARRIER FAMILY 35"/>
    <property type="match status" value="1"/>
</dbReference>
<evidence type="ECO:0000256" key="2">
    <source>
        <dbReference type="ARBA" id="ARBA00022692"/>
    </source>
</evidence>
<feature type="transmembrane region" description="Helical" evidence="5">
    <location>
        <begin position="135"/>
        <end position="157"/>
    </location>
</feature>
<name>A0A915ZZQ6_9GLOM</name>
<evidence type="ECO:0000256" key="1">
    <source>
        <dbReference type="ARBA" id="ARBA00004141"/>
    </source>
</evidence>
<keyword evidence="3 5" id="KW-1133">Transmembrane helix</keyword>
<feature type="transmembrane region" description="Helical" evidence="5">
    <location>
        <begin position="163"/>
        <end position="181"/>
    </location>
</feature>
<dbReference type="Proteomes" id="UP000684084">
    <property type="component" value="Unassembled WGS sequence"/>
</dbReference>
<feature type="transmembrane region" description="Helical" evidence="5">
    <location>
        <begin position="98"/>
        <end position="123"/>
    </location>
</feature>
<keyword evidence="2 5" id="KW-0812">Transmembrane</keyword>
<feature type="transmembrane region" description="Helical" evidence="5">
    <location>
        <begin position="285"/>
        <end position="305"/>
    </location>
</feature>
<evidence type="ECO:0000256" key="4">
    <source>
        <dbReference type="ARBA" id="ARBA00023136"/>
    </source>
</evidence>
<comment type="caution">
    <text evidence="7">The sequence shown here is derived from an EMBL/GenBank/DDBJ whole genome shotgun (WGS) entry which is preliminary data.</text>
</comment>
<evidence type="ECO:0000313" key="8">
    <source>
        <dbReference type="Proteomes" id="UP000684084"/>
    </source>
</evidence>
<reference evidence="7" key="1">
    <citation type="submission" date="2020-05" db="EMBL/GenBank/DDBJ databases">
        <authorList>
            <person name="Rincon C."/>
            <person name="Sanders R I."/>
            <person name="Robbins C."/>
            <person name="Chaturvedi A."/>
        </authorList>
    </citation>
    <scope>NUCLEOTIDE SEQUENCE</scope>
    <source>
        <strain evidence="7">CHB12</strain>
    </source>
</reference>
<dbReference type="AlphaFoldDB" id="A0A915ZZQ6"/>
<feature type="transmembrane region" description="Helical" evidence="5">
    <location>
        <begin position="215"/>
        <end position="235"/>
    </location>
</feature>
<dbReference type="GO" id="GO:0016020">
    <property type="term" value="C:membrane"/>
    <property type="evidence" value="ECO:0007669"/>
    <property type="project" value="UniProtKB-SubCell"/>
</dbReference>
<dbReference type="VEuPathDB" id="FungiDB:RhiirFUN_022780"/>
<evidence type="ECO:0000313" key="7">
    <source>
        <dbReference type="EMBL" id="CAB5393584.1"/>
    </source>
</evidence>
<dbReference type="InterPro" id="IPR050186">
    <property type="entry name" value="TPT_transporter"/>
</dbReference>
<feature type="transmembrane region" description="Helical" evidence="5">
    <location>
        <begin position="326"/>
        <end position="356"/>
    </location>
</feature>
<evidence type="ECO:0000256" key="5">
    <source>
        <dbReference type="SAM" id="Phobius"/>
    </source>
</evidence>
<dbReference type="Pfam" id="PF03151">
    <property type="entry name" value="TPT"/>
    <property type="match status" value="1"/>
</dbReference>
<sequence length="372" mass="41246">MSTYDNHGISVPSVIITTNFIFGGSNNSYYYLLFECLIQLVSFISNKSLSGRVIAANKQSTSGLTLQFPFDSNPMSSQYSRSILPIQMADLNLFDFPFPWTLTGVHALCGAIGSYSFYWLGIFTPSRLNERESMVMLLFSVLYTINIAISNVSLHLVTVPFHQVVRAMTPIFTIILSILFLKKNFSTMTYISLLPVVLGVVFATVGDYYFTKMGFFLTVLGTILAALKTVVTNRVQVGRLKLHPLDLLLRMSPLAFVQTVIYAYVTGELHRVRAFSRTEMTTSLVIALVTNGVIAFFLNVVSFTANKKTSALTMTVAGNVKQVLSIILAVVIFNLTITPTNGLGIFLTLLGGAWYARIEFVERNRTIPPLGR</sequence>